<dbReference type="PANTHER" id="PTHR37530">
    <property type="entry name" value="OUTER MEMBRANE PROTEIN SLP"/>
    <property type="match status" value="1"/>
</dbReference>
<dbReference type="AlphaFoldDB" id="B6EI11"/>
<feature type="chain" id="PRO_5002844610" evidence="1">
    <location>
        <begin position="23"/>
        <end position="185"/>
    </location>
</feature>
<dbReference type="GO" id="GO:0019867">
    <property type="term" value="C:outer membrane"/>
    <property type="evidence" value="ECO:0007669"/>
    <property type="project" value="InterPro"/>
</dbReference>
<dbReference type="PROSITE" id="PS51257">
    <property type="entry name" value="PROKAR_LIPOPROTEIN"/>
    <property type="match status" value="1"/>
</dbReference>
<reference evidence="2 3" key="1">
    <citation type="journal article" date="2008" name="BMC Genomics">
        <title>The genome sequence of the fish pathogen Aliivibrio salmonicida strain LFI1238 shows extensive evidence of gene decay.</title>
        <authorList>
            <person name="Hjerde E."/>
            <person name="Lorentzen M.S."/>
            <person name="Holden M.T."/>
            <person name="Seeger K."/>
            <person name="Paulsen S."/>
            <person name="Bason N."/>
            <person name="Churcher C."/>
            <person name="Harris D."/>
            <person name="Norbertczak H."/>
            <person name="Quail M.A."/>
            <person name="Sanders S."/>
            <person name="Thurston S."/>
            <person name="Parkhill J."/>
            <person name="Willassen N.P."/>
            <person name="Thomson N.R."/>
        </authorList>
    </citation>
    <scope>NUCLEOTIDE SEQUENCE [LARGE SCALE GENOMIC DNA]</scope>
    <source>
        <strain evidence="2 3">LFI1238</strain>
    </source>
</reference>
<sequence length="185" mass="20556">MIMKRSLFLLCALFLAGCSSLPTELESNQENTIVTYTPFSDASESGSVVAVRLGGVIARIDNQAEKTRIEVVNLPISSAGKPDISEEPNGRFVVYMDGFVDLIAYAKGRLITVLGKTASIEKGNVGDYEYSFPVINGSALHLWQIQEYVVTNDFDMDYMPCRGTRCMYQRSHIDTRRGKVVQEVQ</sequence>
<keyword evidence="1" id="KW-0732">Signal</keyword>
<protein>
    <submittedName>
        <fullName evidence="2">Outer membrane lipoprotein, Slp family</fullName>
    </submittedName>
</protein>
<keyword evidence="3" id="KW-1185">Reference proteome</keyword>
<dbReference type="Pfam" id="PF03843">
    <property type="entry name" value="Slp"/>
    <property type="match status" value="1"/>
</dbReference>
<evidence type="ECO:0000313" key="3">
    <source>
        <dbReference type="Proteomes" id="UP000001730"/>
    </source>
</evidence>
<dbReference type="InterPro" id="IPR004658">
    <property type="entry name" value="OMP_Slp"/>
</dbReference>
<dbReference type="Proteomes" id="UP000001730">
    <property type="component" value="Chromosome 1"/>
</dbReference>
<gene>
    <name evidence="2" type="ordered locus">VSAL_I0908</name>
</gene>
<dbReference type="EMBL" id="FM178379">
    <property type="protein sequence ID" value="CAQ78593.1"/>
    <property type="molecule type" value="Genomic_DNA"/>
</dbReference>
<dbReference type="PANTHER" id="PTHR37530:SF1">
    <property type="entry name" value="OUTER MEMBRANE PROTEIN SLP"/>
    <property type="match status" value="1"/>
</dbReference>
<dbReference type="HOGENOM" id="CLU_100924_0_1_6"/>
<dbReference type="NCBIfam" id="TIGR00752">
    <property type="entry name" value="slp"/>
    <property type="match status" value="1"/>
</dbReference>
<organism evidence="2 3">
    <name type="scientific">Aliivibrio salmonicida (strain LFI1238)</name>
    <name type="common">Vibrio salmonicida (strain LFI1238)</name>
    <dbReference type="NCBI Taxonomy" id="316275"/>
    <lineage>
        <taxon>Bacteria</taxon>
        <taxon>Pseudomonadati</taxon>
        <taxon>Pseudomonadota</taxon>
        <taxon>Gammaproteobacteria</taxon>
        <taxon>Vibrionales</taxon>
        <taxon>Vibrionaceae</taxon>
        <taxon>Aliivibrio</taxon>
    </lineage>
</organism>
<proteinExistence type="predicted"/>
<name>B6EI11_ALISL</name>
<accession>B6EI11</accession>
<dbReference type="KEGG" id="vsa:VSAL_I0908"/>
<keyword evidence="2" id="KW-0449">Lipoprotein</keyword>
<feature type="signal peptide" evidence="1">
    <location>
        <begin position="1"/>
        <end position="22"/>
    </location>
</feature>
<dbReference type="eggNOG" id="COG3065">
    <property type="taxonomic scope" value="Bacteria"/>
</dbReference>
<evidence type="ECO:0000256" key="1">
    <source>
        <dbReference type="SAM" id="SignalP"/>
    </source>
</evidence>
<dbReference type="PIRSF" id="PIRSF004982">
    <property type="entry name" value="SlP"/>
    <property type="match status" value="1"/>
</dbReference>
<evidence type="ECO:0000313" key="2">
    <source>
        <dbReference type="EMBL" id="CAQ78593.1"/>
    </source>
</evidence>